<dbReference type="HOGENOM" id="CLU_007207_0_4_0"/>
<dbReference type="FunFam" id="3.40.50.1970:FF:000003">
    <property type="entry name" value="Alcohol dehydrogenase, iron-containing"/>
    <property type="match status" value="1"/>
</dbReference>
<dbReference type="InterPro" id="IPR056798">
    <property type="entry name" value="ADH_Fe_C"/>
</dbReference>
<dbReference type="InterPro" id="IPR039697">
    <property type="entry name" value="Alcohol_dehydrogenase_Fe"/>
</dbReference>
<feature type="domain" description="Fe-containing alcohol dehydrogenase-like C-terminal" evidence="4">
    <location>
        <begin position="192"/>
        <end position="383"/>
    </location>
</feature>
<dbReference type="RefSeq" id="WP_012991441.1">
    <property type="nucleotide sequence ID" value="NC_013894.1"/>
</dbReference>
<dbReference type="Pfam" id="PF00465">
    <property type="entry name" value="Fe-ADH"/>
    <property type="match status" value="1"/>
</dbReference>
<dbReference type="EMBL" id="CP001931">
    <property type="protein sequence ID" value="ADC89034.1"/>
    <property type="molecule type" value="Genomic_DNA"/>
</dbReference>
<dbReference type="AlphaFoldDB" id="D3SPE7"/>
<dbReference type="Gene3D" id="3.40.50.1970">
    <property type="match status" value="1"/>
</dbReference>
<dbReference type="SUPFAM" id="SSF56796">
    <property type="entry name" value="Dehydroquinate synthase-like"/>
    <property type="match status" value="1"/>
</dbReference>
<evidence type="ECO:0000256" key="1">
    <source>
        <dbReference type="ARBA" id="ARBA00007358"/>
    </source>
</evidence>
<dbReference type="STRING" id="638303.Thal_0399"/>
<dbReference type="KEGG" id="tal:Thal_0399"/>
<dbReference type="OrthoDB" id="9804734at2"/>
<dbReference type="GO" id="GO:0046872">
    <property type="term" value="F:metal ion binding"/>
    <property type="evidence" value="ECO:0007669"/>
    <property type="project" value="InterPro"/>
</dbReference>
<dbReference type="Proteomes" id="UP000002043">
    <property type="component" value="Chromosome"/>
</dbReference>
<keyword evidence="2" id="KW-0560">Oxidoreductase</keyword>
<proteinExistence type="inferred from homology"/>
<keyword evidence="6" id="KW-1185">Reference proteome</keyword>
<sequence length="384" mass="42125">MKFEFYLPVEVIFGVGSLNRLGEVARRFGFKAILVTGRQSARKSGALEKAIDSLKRHGIKEVLVFDEVEPNPTDTTVNQLSRLIVEEKVDFIVGLGGGSALDVAKASSLVSSNEGSAWDYVNYPEGPRLIPFLNRPVICVPTTAGTGSEVNRYSVISSPVRKEKMVISHSLNYPKAAIVDPELTVSMSRKLTAVTGVDAFMHALEAFTNRVEDTFADHLAITALSIIKEWLPIALEEPENLKARAQMSYAATLAGIAIDRKRVALIHGMEHPVSAHYPHVAHGEGLAALAPAVTEFNYRGNPEKYKVVAEVLGCGSEPHRAVDCVVRFLEKVGLLITLKDLGVEKEKLERLAEDVYLLARGLFLINPVEPSIEDIYKLYEKAYG</sequence>
<dbReference type="CDD" id="cd08185">
    <property type="entry name" value="Fe-ADH-like"/>
    <property type="match status" value="1"/>
</dbReference>
<evidence type="ECO:0000256" key="2">
    <source>
        <dbReference type="ARBA" id="ARBA00023002"/>
    </source>
</evidence>
<accession>D3SPE7</accession>
<reference evidence="6" key="1">
    <citation type="journal article" date="2010" name="Stand. Genomic Sci.">
        <title>Complete genome sequence of Thermocrinis albus type strain (HI 11/12T).</title>
        <authorList>
            <person name="Wirth R."/>
            <person name="Sikorski J."/>
            <person name="Brambilla E."/>
            <person name="Misra M."/>
            <person name="Lapidus A."/>
            <person name="Copeland A."/>
            <person name="Nolan M."/>
            <person name="Lucas S."/>
            <person name="Chen F."/>
            <person name="Tice H."/>
            <person name="Cheng J.F."/>
            <person name="Han C."/>
            <person name="Detter J.C."/>
            <person name="Tapia R."/>
            <person name="Bruce D."/>
            <person name="Goodwin L."/>
            <person name="Pitluck S."/>
            <person name="Pati A."/>
            <person name="Anderson I."/>
            <person name="Ivanova N."/>
            <person name="Mavromatis K."/>
            <person name="Mikhailova N."/>
            <person name="Chen A."/>
            <person name="Palaniappan K."/>
            <person name="Bilek Y."/>
            <person name="Hader T."/>
            <person name="Land M."/>
            <person name="Hauser L."/>
            <person name="Chang Y.J."/>
            <person name="Jeffries C.D."/>
            <person name="Tindall B.J."/>
            <person name="Rohde M."/>
            <person name="Goker M."/>
            <person name="Bristow J."/>
            <person name="Eisen J.A."/>
            <person name="Markowitz V."/>
            <person name="Hugenholtz P."/>
            <person name="Kyrpides N.C."/>
            <person name="Klenk H.P."/>
        </authorList>
    </citation>
    <scope>NUCLEOTIDE SEQUENCE [LARGE SCALE GENOMIC DNA]</scope>
    <source>
        <strain evidence="6">DSM 14484 / JCM 11386 / HI 11/12</strain>
    </source>
</reference>
<dbReference type="InterPro" id="IPR001670">
    <property type="entry name" value="ADH_Fe/GldA"/>
</dbReference>
<evidence type="ECO:0000313" key="5">
    <source>
        <dbReference type="EMBL" id="ADC89034.1"/>
    </source>
</evidence>
<organism evidence="5 6">
    <name type="scientific">Thermocrinis albus (strain DSM 14484 / JCM 11386 / HI 11/12)</name>
    <dbReference type="NCBI Taxonomy" id="638303"/>
    <lineage>
        <taxon>Bacteria</taxon>
        <taxon>Pseudomonadati</taxon>
        <taxon>Aquificota</taxon>
        <taxon>Aquificia</taxon>
        <taxon>Aquificales</taxon>
        <taxon>Aquificaceae</taxon>
        <taxon>Thermocrinis</taxon>
    </lineage>
</organism>
<protein>
    <submittedName>
        <fullName evidence="5">Iron-containing alcohol dehydrogenase</fullName>
    </submittedName>
</protein>
<dbReference type="Pfam" id="PF25137">
    <property type="entry name" value="ADH_Fe_C"/>
    <property type="match status" value="1"/>
</dbReference>
<dbReference type="GO" id="GO:0004022">
    <property type="term" value="F:alcohol dehydrogenase (NAD+) activity"/>
    <property type="evidence" value="ECO:0007669"/>
    <property type="project" value="TreeGrafter"/>
</dbReference>
<dbReference type="eggNOG" id="COG1454">
    <property type="taxonomic scope" value="Bacteria"/>
</dbReference>
<evidence type="ECO:0000259" key="4">
    <source>
        <dbReference type="Pfam" id="PF25137"/>
    </source>
</evidence>
<dbReference type="PANTHER" id="PTHR11496">
    <property type="entry name" value="ALCOHOL DEHYDROGENASE"/>
    <property type="match status" value="1"/>
</dbReference>
<gene>
    <name evidence="5" type="ordered locus">Thal_0399</name>
</gene>
<comment type="similarity">
    <text evidence="1">Belongs to the iron-containing alcohol dehydrogenase family.</text>
</comment>
<evidence type="ECO:0000259" key="3">
    <source>
        <dbReference type="Pfam" id="PF00465"/>
    </source>
</evidence>
<evidence type="ECO:0000313" key="6">
    <source>
        <dbReference type="Proteomes" id="UP000002043"/>
    </source>
</evidence>
<dbReference type="Gene3D" id="1.20.1090.10">
    <property type="entry name" value="Dehydroquinate synthase-like - alpha domain"/>
    <property type="match status" value="1"/>
</dbReference>
<feature type="domain" description="Alcohol dehydrogenase iron-type/glycerol dehydrogenase GldA" evidence="3">
    <location>
        <begin position="8"/>
        <end position="181"/>
    </location>
</feature>
<dbReference type="PANTHER" id="PTHR11496:SF104">
    <property type="entry name" value="3-DEOXY-ALPHA-D-MANNO-OCTULOSONATE 8-OXIDASE"/>
    <property type="match status" value="1"/>
</dbReference>
<name>D3SPE7_THEAH</name>